<dbReference type="Proteomes" id="UP000284916">
    <property type="component" value="Unassembled WGS sequence"/>
</dbReference>
<evidence type="ECO:0000256" key="11">
    <source>
        <dbReference type="ARBA" id="ARBA00023125"/>
    </source>
</evidence>
<evidence type="ECO:0000256" key="7">
    <source>
        <dbReference type="ARBA" id="ARBA00022723"/>
    </source>
</evidence>
<dbReference type="GO" id="GO:0003677">
    <property type="term" value="F:DNA binding"/>
    <property type="evidence" value="ECO:0007669"/>
    <property type="project" value="UniProtKB-KW"/>
</dbReference>
<dbReference type="RefSeq" id="WP_118441646.1">
    <property type="nucleotide sequence ID" value="NZ_QROD01000013.1"/>
</dbReference>
<dbReference type="InterPro" id="IPR027417">
    <property type="entry name" value="P-loop_NTPase"/>
</dbReference>
<dbReference type="Gene3D" id="3.90.580.10">
    <property type="entry name" value="Zinc finger, CHC2-type domain"/>
    <property type="match status" value="1"/>
</dbReference>
<dbReference type="InterPro" id="IPR036977">
    <property type="entry name" value="DNA_primase_Znf_CHC2"/>
</dbReference>
<dbReference type="InterPro" id="IPR006295">
    <property type="entry name" value="DNA_primase_DnaG"/>
</dbReference>
<evidence type="ECO:0000259" key="13">
    <source>
        <dbReference type="SMART" id="SM00400"/>
    </source>
</evidence>
<keyword evidence="3" id="KW-0639">Primosome</keyword>
<gene>
    <name evidence="14" type="primary">dnaG</name>
    <name evidence="14" type="ORF">DW035_09975</name>
</gene>
<dbReference type="SUPFAM" id="SSF52540">
    <property type="entry name" value="P-loop containing nucleoside triphosphate hydrolases"/>
    <property type="match status" value="1"/>
</dbReference>
<keyword evidence="12" id="KW-0804">Transcription</keyword>
<evidence type="ECO:0000256" key="10">
    <source>
        <dbReference type="ARBA" id="ARBA00022842"/>
    </source>
</evidence>
<evidence type="ECO:0000256" key="6">
    <source>
        <dbReference type="ARBA" id="ARBA00022705"/>
    </source>
</evidence>
<dbReference type="Gene3D" id="3.40.50.300">
    <property type="entry name" value="P-loop containing nucleotide triphosphate hydrolases"/>
    <property type="match status" value="1"/>
</dbReference>
<comment type="caution">
    <text evidence="14">The sequence shown here is derived from an EMBL/GenBank/DDBJ whole genome shotgun (WGS) entry which is preliminary data.</text>
</comment>
<dbReference type="Gene3D" id="3.40.1360.10">
    <property type="match status" value="1"/>
</dbReference>
<name>A0A415J3K6_9BACT</name>
<keyword evidence="9" id="KW-0862">Zinc</keyword>
<evidence type="ECO:0000256" key="12">
    <source>
        <dbReference type="ARBA" id="ARBA00023163"/>
    </source>
</evidence>
<evidence type="ECO:0000256" key="5">
    <source>
        <dbReference type="ARBA" id="ARBA00022695"/>
    </source>
</evidence>
<keyword evidence="4" id="KW-0808">Transferase</keyword>
<dbReference type="InterPro" id="IPR013264">
    <property type="entry name" value="DNAG_N"/>
</dbReference>
<dbReference type="Pfam" id="PF13155">
    <property type="entry name" value="Toprim_2"/>
    <property type="match status" value="1"/>
</dbReference>
<evidence type="ECO:0000256" key="1">
    <source>
        <dbReference type="ARBA" id="ARBA00001947"/>
    </source>
</evidence>
<dbReference type="InterPro" id="IPR034151">
    <property type="entry name" value="TOPRIM_DnaG_bac"/>
</dbReference>
<keyword evidence="2" id="KW-0240">DNA-directed RNA polymerase</keyword>
<keyword evidence="6" id="KW-0235">DNA replication</keyword>
<dbReference type="GO" id="GO:0003899">
    <property type="term" value="F:DNA-directed RNA polymerase activity"/>
    <property type="evidence" value="ECO:0007669"/>
    <property type="project" value="InterPro"/>
</dbReference>
<dbReference type="Pfam" id="PF01807">
    <property type="entry name" value="Zn_ribbon_DnaG"/>
    <property type="match status" value="1"/>
</dbReference>
<dbReference type="PANTHER" id="PTHR30313:SF2">
    <property type="entry name" value="DNA PRIMASE"/>
    <property type="match status" value="1"/>
</dbReference>
<keyword evidence="8" id="KW-0863">Zinc-finger</keyword>
<evidence type="ECO:0000256" key="2">
    <source>
        <dbReference type="ARBA" id="ARBA00022478"/>
    </source>
</evidence>
<dbReference type="SUPFAM" id="SSF56731">
    <property type="entry name" value="DNA primase core"/>
    <property type="match status" value="1"/>
</dbReference>
<evidence type="ECO:0000256" key="4">
    <source>
        <dbReference type="ARBA" id="ARBA00022679"/>
    </source>
</evidence>
<dbReference type="GO" id="GO:0008270">
    <property type="term" value="F:zinc ion binding"/>
    <property type="evidence" value="ECO:0007669"/>
    <property type="project" value="UniProtKB-KW"/>
</dbReference>
<dbReference type="PANTHER" id="PTHR30313">
    <property type="entry name" value="DNA PRIMASE"/>
    <property type="match status" value="1"/>
</dbReference>
<dbReference type="InterPro" id="IPR002694">
    <property type="entry name" value="Znf_CHC2"/>
</dbReference>
<dbReference type="GO" id="GO:0000428">
    <property type="term" value="C:DNA-directed RNA polymerase complex"/>
    <property type="evidence" value="ECO:0007669"/>
    <property type="project" value="UniProtKB-KW"/>
</dbReference>
<dbReference type="InterPro" id="IPR050219">
    <property type="entry name" value="DnaG_primase"/>
</dbReference>
<dbReference type="InterPro" id="IPR037068">
    <property type="entry name" value="DNA_primase_core_N_sf"/>
</dbReference>
<feature type="domain" description="Zinc finger CHC2-type" evidence="13">
    <location>
        <begin position="33"/>
        <end position="88"/>
    </location>
</feature>
<keyword evidence="10" id="KW-0460">Magnesium</keyword>
<evidence type="ECO:0000256" key="8">
    <source>
        <dbReference type="ARBA" id="ARBA00022771"/>
    </source>
</evidence>
<dbReference type="GO" id="GO:1990077">
    <property type="term" value="C:primosome complex"/>
    <property type="evidence" value="ECO:0007669"/>
    <property type="project" value="UniProtKB-KW"/>
</dbReference>
<dbReference type="GO" id="GO:0006269">
    <property type="term" value="P:DNA replication, synthesis of primer"/>
    <property type="evidence" value="ECO:0007669"/>
    <property type="project" value="UniProtKB-KW"/>
</dbReference>
<dbReference type="SUPFAM" id="SSF57783">
    <property type="entry name" value="Zinc beta-ribbon"/>
    <property type="match status" value="1"/>
</dbReference>
<reference evidence="14 15" key="1">
    <citation type="submission" date="2018-08" db="EMBL/GenBank/DDBJ databases">
        <title>A genome reference for cultivated species of the human gut microbiota.</title>
        <authorList>
            <person name="Zou Y."/>
            <person name="Xue W."/>
            <person name="Luo G."/>
        </authorList>
    </citation>
    <scope>NUCLEOTIDE SEQUENCE [LARGE SCALE GENOMIC DNA]</scope>
    <source>
        <strain evidence="14 15">AF39-11</strain>
    </source>
</reference>
<dbReference type="FunFam" id="3.90.580.10:FF:000001">
    <property type="entry name" value="DNA primase"/>
    <property type="match status" value="1"/>
</dbReference>
<sequence>MISNSDIEKILDRADIVDVVGQFVQLQRSGVRYKACCPFHQEDTPSFMVDQARGLWYCFGACKEGGNVIKFVEKINNMNFPEACHWLADKYGIDIEDKKEEKNPEELKAIRKRASMFAINEFAAQYFLVNLQKTEADAARAKIKQRWGEQYPQEQGIGYALPSWSAFADAAIKAGYSADLLVECGLIRKRKEGDGYYDFYRDRIMIPIRDRFRNIIGWTARDMSEVDGTPKYLNSCQSDIYDKSDSIFGIDNAIRQAAKEEKFYCVEGAPDVMRLQSIGINNTLASLGAAWTKKQFYQIKRYATSLCFLPDADAIKPGEQYGTGIAAVIKSGQLAMECGFSVSVKEIPCGEGNTKNDPDSYCTSRTKFKDLDEVDFITWYAGYAFKADGTTEDKSSAVSKIAQMVAMVGDEVKEQMYLEQLKKIYNHKNLWLTAINREKKKISESRADKTQTINRDLLAKYGFFESNNCYYSTNDGKEYQWSNFVMQPMFHIKDSLNPKRLYRIKNQNRQEEIVEMKQEDLVSLSKFKQKVEGLGNYIWLATEKEMTRLKMYLYEQTETAMEITQLGWQRKGFYAFGNGVFDTEWHPVDDYGIVRLGDKGNYYLPASSLIYRDDDKLFQFERRFVHLNYSGISMRDYFTKLVGVFGDNAKVGICFLLATLFRDVITGYTKSFPILNLFGPKGSGKSELGHSLMSLFIIDNTPPNIQNATIPALAELVAQCSNALVHIDEFKNNIDIDKREYLKGLWDGAGRSRINMDRDKKREITAVDSGVILSGQEMATADIALFSRLIFLTFSKSEFTDAEKKRYSELVDIRKRGLSHLTLQILRHRAKMEQQFVSNFHSCLSDIIEGLGAEKVEDRILRNWIIPLAAFRTLEGVLDLPFSYQDIRKVTLDGIVRQNAECKSNNELANFWNVVSYLQQDGEIFIEGDYRIEYVNKFKSNLIKIEQQYQEPKAILMMRKNRIFMLYKKFGKQVGDSILPEGSLVYYLENSKEYMGKKNSVRFKNIQRGVEVQKIETTPTGGISYKKTSTPDIALCFDYKMIKDTYNINLEVEVEGNETTSDDLDE</sequence>
<dbReference type="Gene3D" id="3.90.980.10">
    <property type="entry name" value="DNA primase, catalytic core, N-terminal domain"/>
    <property type="match status" value="1"/>
</dbReference>
<evidence type="ECO:0000256" key="9">
    <source>
        <dbReference type="ARBA" id="ARBA00022833"/>
    </source>
</evidence>
<evidence type="ECO:0000313" key="14">
    <source>
        <dbReference type="EMBL" id="RHL14574.1"/>
    </source>
</evidence>
<keyword evidence="7" id="KW-0479">Metal-binding</keyword>
<dbReference type="NCBIfam" id="TIGR01391">
    <property type="entry name" value="dnaG"/>
    <property type="match status" value="1"/>
</dbReference>
<evidence type="ECO:0000256" key="3">
    <source>
        <dbReference type="ARBA" id="ARBA00022515"/>
    </source>
</evidence>
<dbReference type="EMBL" id="QROI01000013">
    <property type="protein sequence ID" value="RHL14574.1"/>
    <property type="molecule type" value="Genomic_DNA"/>
</dbReference>
<protein>
    <submittedName>
        <fullName evidence="14">DNA primase</fullName>
    </submittedName>
</protein>
<dbReference type="AlphaFoldDB" id="A0A415J3K6"/>
<evidence type="ECO:0000313" key="15">
    <source>
        <dbReference type="Proteomes" id="UP000284916"/>
    </source>
</evidence>
<proteinExistence type="predicted"/>
<dbReference type="Pfam" id="PF08275">
    <property type="entry name" value="DNAG_N"/>
    <property type="match status" value="1"/>
</dbReference>
<dbReference type="GO" id="GO:0005737">
    <property type="term" value="C:cytoplasm"/>
    <property type="evidence" value="ECO:0007669"/>
    <property type="project" value="TreeGrafter"/>
</dbReference>
<organism evidence="14 15">
    <name type="scientific">Phocaeicola plebeius</name>
    <dbReference type="NCBI Taxonomy" id="310297"/>
    <lineage>
        <taxon>Bacteria</taxon>
        <taxon>Pseudomonadati</taxon>
        <taxon>Bacteroidota</taxon>
        <taxon>Bacteroidia</taxon>
        <taxon>Bacteroidales</taxon>
        <taxon>Bacteroidaceae</taxon>
        <taxon>Phocaeicola</taxon>
    </lineage>
</organism>
<comment type="cofactor">
    <cofactor evidence="1">
        <name>Zn(2+)</name>
        <dbReference type="ChEBI" id="CHEBI:29105"/>
    </cofactor>
</comment>
<keyword evidence="5" id="KW-0548">Nucleotidyltransferase</keyword>
<dbReference type="CDD" id="cd03364">
    <property type="entry name" value="TOPRIM_DnaG_primases"/>
    <property type="match status" value="1"/>
</dbReference>
<dbReference type="SMART" id="SM00400">
    <property type="entry name" value="ZnF_CHCC"/>
    <property type="match status" value="1"/>
</dbReference>
<accession>A0A415J3K6</accession>
<keyword evidence="11" id="KW-0238">DNA-binding</keyword>